<evidence type="ECO:0000259" key="2">
    <source>
        <dbReference type="Pfam" id="PF05605"/>
    </source>
</evidence>
<organism evidence="3 4">
    <name type="scientific">Stylosanthes scabra</name>
    <dbReference type="NCBI Taxonomy" id="79078"/>
    <lineage>
        <taxon>Eukaryota</taxon>
        <taxon>Viridiplantae</taxon>
        <taxon>Streptophyta</taxon>
        <taxon>Embryophyta</taxon>
        <taxon>Tracheophyta</taxon>
        <taxon>Spermatophyta</taxon>
        <taxon>Magnoliopsida</taxon>
        <taxon>eudicotyledons</taxon>
        <taxon>Gunneridae</taxon>
        <taxon>Pentapetalae</taxon>
        <taxon>rosids</taxon>
        <taxon>fabids</taxon>
        <taxon>Fabales</taxon>
        <taxon>Fabaceae</taxon>
        <taxon>Papilionoideae</taxon>
        <taxon>50 kb inversion clade</taxon>
        <taxon>dalbergioids sensu lato</taxon>
        <taxon>Dalbergieae</taxon>
        <taxon>Pterocarpus clade</taxon>
        <taxon>Stylosanthes</taxon>
    </lineage>
</organism>
<dbReference type="InterPro" id="IPR033347">
    <property type="entry name" value="Di19"/>
</dbReference>
<keyword evidence="1" id="KW-0472">Membrane</keyword>
<keyword evidence="4" id="KW-1185">Reference proteome</keyword>
<dbReference type="Proteomes" id="UP001341840">
    <property type="component" value="Unassembled WGS sequence"/>
</dbReference>
<dbReference type="PANTHER" id="PTHR31875:SF25">
    <property type="entry name" value="PROTEIN DEHYDRATION-INDUCED 19 HOMOLOG 2"/>
    <property type="match status" value="1"/>
</dbReference>
<evidence type="ECO:0000313" key="3">
    <source>
        <dbReference type="EMBL" id="MED6193707.1"/>
    </source>
</evidence>
<name>A0ABU6X7V1_9FABA</name>
<feature type="transmembrane region" description="Helical" evidence="1">
    <location>
        <begin position="127"/>
        <end position="149"/>
    </location>
</feature>
<keyword evidence="1" id="KW-0812">Transmembrane</keyword>
<dbReference type="Pfam" id="PF05605">
    <property type="entry name" value="zf-Di19"/>
    <property type="match status" value="1"/>
</dbReference>
<protein>
    <recommendedName>
        <fullName evidence="2">Di19 zinc-binding domain-containing protein</fullName>
    </recommendedName>
</protein>
<dbReference type="PANTHER" id="PTHR31875">
    <property type="entry name" value="PROTEIN DEHYDRATION-INDUCED 19"/>
    <property type="match status" value="1"/>
</dbReference>
<comment type="caution">
    <text evidence="3">The sequence shown here is derived from an EMBL/GenBank/DDBJ whole genome shotgun (WGS) entry which is preliminary data.</text>
</comment>
<dbReference type="InterPro" id="IPR008598">
    <property type="entry name" value="Di19_Zn-bd"/>
</dbReference>
<accession>A0ABU6X7V1</accession>
<proteinExistence type="predicted"/>
<evidence type="ECO:0000313" key="4">
    <source>
        <dbReference type="Proteomes" id="UP001341840"/>
    </source>
</evidence>
<reference evidence="3 4" key="1">
    <citation type="journal article" date="2023" name="Plants (Basel)">
        <title>Bridging the Gap: Combining Genomics and Transcriptomics Approaches to Understand Stylosanthes scabra, an Orphan Legume from the Brazilian Caatinga.</title>
        <authorList>
            <person name="Ferreira-Neto J.R.C."/>
            <person name="da Silva M.D."/>
            <person name="Binneck E."/>
            <person name="de Melo N.F."/>
            <person name="da Silva R.H."/>
            <person name="de Melo A.L.T.M."/>
            <person name="Pandolfi V."/>
            <person name="Bustamante F.O."/>
            <person name="Brasileiro-Vidal A.C."/>
            <person name="Benko-Iseppon A.M."/>
        </authorList>
    </citation>
    <scope>NUCLEOTIDE SEQUENCE [LARGE SCALE GENOMIC DNA]</scope>
    <source>
        <tissue evidence="3">Leaves</tissue>
    </source>
</reference>
<sequence length="150" mass="17088">MDGDTFGFPFGGTASRRLPSRHKSRYAEAEVFDDFEDMKGDDELRTVYPCPFCVDDFDLLELCCHIDLEHSFEPKSGICPVCVVWVGTNMVDHITAQHGSMIKISFLIRLIKNILLFKMNTFNPFQFGLLLPTSFTMPLSVVFCPSFLFN</sequence>
<keyword evidence="1" id="KW-1133">Transmembrane helix</keyword>
<dbReference type="EMBL" id="JASCZI010211522">
    <property type="protein sequence ID" value="MED6193707.1"/>
    <property type="molecule type" value="Genomic_DNA"/>
</dbReference>
<gene>
    <name evidence="3" type="ORF">PIB30_022004</name>
</gene>
<evidence type="ECO:0000256" key="1">
    <source>
        <dbReference type="SAM" id="Phobius"/>
    </source>
</evidence>
<feature type="domain" description="Di19 zinc-binding" evidence="2">
    <location>
        <begin position="48"/>
        <end position="99"/>
    </location>
</feature>